<evidence type="ECO:0000256" key="1">
    <source>
        <dbReference type="ARBA" id="ARBA00022527"/>
    </source>
</evidence>
<keyword evidence="2" id="KW-0808">Transferase</keyword>
<dbReference type="GO" id="GO:0005634">
    <property type="term" value="C:nucleus"/>
    <property type="evidence" value="ECO:0007669"/>
    <property type="project" value="TreeGrafter"/>
</dbReference>
<dbReference type="GO" id="GO:0005737">
    <property type="term" value="C:cytoplasm"/>
    <property type="evidence" value="ECO:0007669"/>
    <property type="project" value="TreeGrafter"/>
</dbReference>
<dbReference type="InterPro" id="IPR000719">
    <property type="entry name" value="Prot_kinase_dom"/>
</dbReference>
<keyword evidence="1" id="KW-0723">Serine/threonine-protein kinase</keyword>
<gene>
    <name evidence="7" type="ORF">SCUD_LOCUS11668</name>
</gene>
<dbReference type="Proteomes" id="UP000279833">
    <property type="component" value="Unassembled WGS sequence"/>
</dbReference>
<evidence type="ECO:0000313" key="7">
    <source>
        <dbReference type="EMBL" id="VDP45572.1"/>
    </source>
</evidence>
<keyword evidence="4" id="KW-0418">Kinase</keyword>
<dbReference type="EMBL" id="UZAK01034567">
    <property type="protein sequence ID" value="VDP45572.1"/>
    <property type="molecule type" value="Genomic_DNA"/>
</dbReference>
<dbReference type="GO" id="GO:0004693">
    <property type="term" value="F:cyclin-dependent protein serine/threonine kinase activity"/>
    <property type="evidence" value="ECO:0007669"/>
    <property type="project" value="TreeGrafter"/>
</dbReference>
<dbReference type="GO" id="GO:0005524">
    <property type="term" value="F:ATP binding"/>
    <property type="evidence" value="ECO:0007669"/>
    <property type="project" value="UniProtKB-KW"/>
</dbReference>
<name>A0A183K9I5_9TREM</name>
<evidence type="ECO:0000256" key="5">
    <source>
        <dbReference type="ARBA" id="ARBA00022840"/>
    </source>
</evidence>
<proteinExistence type="predicted"/>
<dbReference type="SUPFAM" id="SSF56112">
    <property type="entry name" value="Protein kinase-like (PK-like)"/>
    <property type="match status" value="1"/>
</dbReference>
<dbReference type="InterPro" id="IPR011009">
    <property type="entry name" value="Kinase-like_dom_sf"/>
</dbReference>
<dbReference type="WBParaSite" id="SCUD_0001166801-mRNA-1">
    <property type="protein sequence ID" value="SCUD_0001166801-mRNA-1"/>
    <property type="gene ID" value="SCUD_0001166801"/>
</dbReference>
<protein>
    <submittedName>
        <fullName evidence="9">Protein kinase domain-containing protein</fullName>
    </submittedName>
</protein>
<dbReference type="InterPro" id="IPR050108">
    <property type="entry name" value="CDK"/>
</dbReference>
<dbReference type="PROSITE" id="PS50011">
    <property type="entry name" value="PROTEIN_KINASE_DOM"/>
    <property type="match status" value="1"/>
</dbReference>
<reference evidence="9" key="1">
    <citation type="submission" date="2016-06" db="UniProtKB">
        <authorList>
            <consortium name="WormBaseParasite"/>
        </authorList>
    </citation>
    <scope>IDENTIFICATION</scope>
</reference>
<evidence type="ECO:0000313" key="9">
    <source>
        <dbReference type="WBParaSite" id="SCUD_0001166801-mRNA-1"/>
    </source>
</evidence>
<dbReference type="AlphaFoldDB" id="A0A183K9I5"/>
<sequence>MDITKYQGVKIRTSWIIALKFISRTAKLEDTQFNVICRKSLLTETLVALKEIRLEHDEGAPCTAIREVSLLRNLRHANIVTLHDIIHTEKSLTLVFEYVNCLDVRIEDSNFEFHMLFNCSNAALVFLIPAFTSASEPLCSSMMLPRCGYCVRPKPDTTSDITLVGRKTWGIIGIPPVFSTKQSTYSASGGKLDIVGEKNCSHYRGTNNEGNSVSHSVFSTVINLIHNEF</sequence>
<reference evidence="7 8" key="2">
    <citation type="submission" date="2018-11" db="EMBL/GenBank/DDBJ databases">
        <authorList>
            <consortium name="Pathogen Informatics"/>
        </authorList>
    </citation>
    <scope>NUCLEOTIDE SEQUENCE [LARGE SCALE GENOMIC DNA]</scope>
    <source>
        <strain evidence="7">Dakar</strain>
        <strain evidence="8">Dakar, Senegal</strain>
    </source>
</reference>
<evidence type="ECO:0000256" key="2">
    <source>
        <dbReference type="ARBA" id="ARBA00022679"/>
    </source>
</evidence>
<keyword evidence="8" id="KW-1185">Reference proteome</keyword>
<dbReference type="PANTHER" id="PTHR24056:SF246">
    <property type="entry name" value="ECDYSONE-INDUCED PROTEIN 63E, ISOFORM N"/>
    <property type="match status" value="1"/>
</dbReference>
<evidence type="ECO:0000259" key="6">
    <source>
        <dbReference type="PROSITE" id="PS50011"/>
    </source>
</evidence>
<accession>A0A183K9I5</accession>
<dbReference type="PANTHER" id="PTHR24056">
    <property type="entry name" value="CELL DIVISION PROTEIN KINASE"/>
    <property type="match status" value="1"/>
</dbReference>
<dbReference type="Gene3D" id="3.30.200.20">
    <property type="entry name" value="Phosphorylase Kinase, domain 1"/>
    <property type="match status" value="1"/>
</dbReference>
<keyword evidence="3" id="KW-0547">Nucleotide-binding</keyword>
<evidence type="ECO:0000256" key="3">
    <source>
        <dbReference type="ARBA" id="ARBA00022741"/>
    </source>
</evidence>
<dbReference type="Pfam" id="PF00069">
    <property type="entry name" value="Pkinase"/>
    <property type="match status" value="1"/>
</dbReference>
<feature type="domain" description="Protein kinase" evidence="6">
    <location>
        <begin position="22"/>
        <end position="229"/>
    </location>
</feature>
<dbReference type="STRING" id="6186.A0A183K9I5"/>
<organism evidence="9">
    <name type="scientific">Schistosoma curassoni</name>
    <dbReference type="NCBI Taxonomy" id="6186"/>
    <lineage>
        <taxon>Eukaryota</taxon>
        <taxon>Metazoa</taxon>
        <taxon>Spiralia</taxon>
        <taxon>Lophotrochozoa</taxon>
        <taxon>Platyhelminthes</taxon>
        <taxon>Trematoda</taxon>
        <taxon>Digenea</taxon>
        <taxon>Strigeidida</taxon>
        <taxon>Schistosomatoidea</taxon>
        <taxon>Schistosomatidae</taxon>
        <taxon>Schistosoma</taxon>
    </lineage>
</organism>
<keyword evidence="5" id="KW-0067">ATP-binding</keyword>
<evidence type="ECO:0000256" key="4">
    <source>
        <dbReference type="ARBA" id="ARBA00022777"/>
    </source>
</evidence>
<evidence type="ECO:0000313" key="8">
    <source>
        <dbReference type="Proteomes" id="UP000279833"/>
    </source>
</evidence>